<keyword evidence="7" id="KW-1185">Reference proteome</keyword>
<dbReference type="CDD" id="cd00831">
    <property type="entry name" value="CHS_like"/>
    <property type="match status" value="1"/>
</dbReference>
<feature type="domain" description="Chalcone/stilbene synthase N-terminal" evidence="4">
    <location>
        <begin position="2"/>
        <end position="216"/>
    </location>
</feature>
<proteinExistence type="inferred from homology"/>
<feature type="active site" description="Acyl-thioester intermediate" evidence="3">
    <location>
        <position position="154"/>
    </location>
</feature>
<dbReference type="InterPro" id="IPR001099">
    <property type="entry name" value="Chalcone/stilbene_synt_N"/>
</dbReference>
<evidence type="ECO:0000256" key="2">
    <source>
        <dbReference type="ARBA" id="ARBA00022679"/>
    </source>
</evidence>
<evidence type="ECO:0000256" key="3">
    <source>
        <dbReference type="PIRSR" id="PIRSR000451-1"/>
    </source>
</evidence>
<sequence>MAEIISIGTAVPAYRHQQDDILRFMQQVHQLDETDKRKLSFLYRHSGIQTRYSVLPDYSLPEEEWTVTQTAAVSANGTLLTVDKRMALYKQEALPLSLQAIEQCMEGVMEVTAVTHLITVSCTGMSAPGLDLEIIEALQLSPGIFRTSVNFMGCYAAVHALKLGKMICDTEPQAKVMIVATELCTLHFQQDYTPDNAASALLFADGSAAVLMANQPAGTATGSKPALSIDGFCANIAFKGKLDMAWGISNKGFLMSLSSYIPHLIKEDISGLVQEALQKSNINQQDITHWCVHPGGRKILDEIEHQLELDANDLCFSRKVLEDYGNMSSATILFILKDILAELQHTPQPAKIFGVAFGPGLTMETFIASVK</sequence>
<dbReference type="OrthoDB" id="9786288at2"/>
<comment type="similarity">
    <text evidence="1">Belongs to the thiolase-like superfamily. Chalcone/stilbene synthases family.</text>
</comment>
<dbReference type="PANTHER" id="PTHR11877:SF46">
    <property type="entry name" value="TYPE III POLYKETIDE SYNTHASE A"/>
    <property type="match status" value="1"/>
</dbReference>
<accession>A0A1H8DKK8</accession>
<gene>
    <name evidence="6" type="ORF">SAMN04488505_10829</name>
</gene>
<protein>
    <submittedName>
        <fullName evidence="6">Predicted naringenin-chalcone synthase</fullName>
    </submittedName>
</protein>
<dbReference type="PIRSF" id="PIRSF000451">
    <property type="entry name" value="PKS_III"/>
    <property type="match status" value="1"/>
</dbReference>
<dbReference type="AlphaFoldDB" id="A0A1H8DKK8"/>
<evidence type="ECO:0000259" key="4">
    <source>
        <dbReference type="Pfam" id="PF00195"/>
    </source>
</evidence>
<organism evidence="6 7">
    <name type="scientific">Chitinophaga rupis</name>
    <dbReference type="NCBI Taxonomy" id="573321"/>
    <lineage>
        <taxon>Bacteria</taxon>
        <taxon>Pseudomonadati</taxon>
        <taxon>Bacteroidota</taxon>
        <taxon>Chitinophagia</taxon>
        <taxon>Chitinophagales</taxon>
        <taxon>Chitinophagaceae</taxon>
        <taxon>Chitinophaga</taxon>
    </lineage>
</organism>
<dbReference type="Proteomes" id="UP000198984">
    <property type="component" value="Unassembled WGS sequence"/>
</dbReference>
<dbReference type="Pfam" id="PF00195">
    <property type="entry name" value="Chal_sti_synt_N"/>
    <property type="match status" value="1"/>
</dbReference>
<dbReference type="InterPro" id="IPR016039">
    <property type="entry name" value="Thiolase-like"/>
</dbReference>
<name>A0A1H8DKK8_9BACT</name>
<dbReference type="RefSeq" id="WP_089918579.1">
    <property type="nucleotide sequence ID" value="NZ_FOBB01000008.1"/>
</dbReference>
<keyword evidence="2" id="KW-0808">Transferase</keyword>
<evidence type="ECO:0000313" key="7">
    <source>
        <dbReference type="Proteomes" id="UP000198984"/>
    </source>
</evidence>
<dbReference type="InterPro" id="IPR012328">
    <property type="entry name" value="Chalcone/stilbene_synt_C"/>
</dbReference>
<evidence type="ECO:0000259" key="5">
    <source>
        <dbReference type="Pfam" id="PF02797"/>
    </source>
</evidence>
<dbReference type="PANTHER" id="PTHR11877">
    <property type="entry name" value="HYDROXYMETHYLGLUTARYL-COA SYNTHASE"/>
    <property type="match status" value="1"/>
</dbReference>
<reference evidence="6 7" key="1">
    <citation type="submission" date="2016-10" db="EMBL/GenBank/DDBJ databases">
        <authorList>
            <person name="de Groot N.N."/>
        </authorList>
    </citation>
    <scope>NUCLEOTIDE SEQUENCE [LARGE SCALE GENOMIC DNA]</scope>
    <source>
        <strain evidence="6 7">DSM 21039</strain>
    </source>
</reference>
<dbReference type="SUPFAM" id="SSF53901">
    <property type="entry name" value="Thiolase-like"/>
    <property type="match status" value="1"/>
</dbReference>
<dbReference type="STRING" id="573321.SAMN04488505_10829"/>
<dbReference type="GO" id="GO:0016747">
    <property type="term" value="F:acyltransferase activity, transferring groups other than amino-acyl groups"/>
    <property type="evidence" value="ECO:0007669"/>
    <property type="project" value="InterPro"/>
</dbReference>
<dbReference type="Gene3D" id="3.40.47.10">
    <property type="match status" value="2"/>
</dbReference>
<evidence type="ECO:0000313" key="6">
    <source>
        <dbReference type="EMBL" id="SEN07800.1"/>
    </source>
</evidence>
<dbReference type="GO" id="GO:0030639">
    <property type="term" value="P:polyketide biosynthetic process"/>
    <property type="evidence" value="ECO:0007669"/>
    <property type="project" value="TreeGrafter"/>
</dbReference>
<dbReference type="Pfam" id="PF02797">
    <property type="entry name" value="Chal_sti_synt_C"/>
    <property type="match status" value="1"/>
</dbReference>
<dbReference type="EMBL" id="FOBB01000008">
    <property type="protein sequence ID" value="SEN07800.1"/>
    <property type="molecule type" value="Genomic_DNA"/>
</dbReference>
<evidence type="ECO:0000256" key="1">
    <source>
        <dbReference type="ARBA" id="ARBA00005531"/>
    </source>
</evidence>
<dbReference type="InterPro" id="IPR011141">
    <property type="entry name" value="Polyketide_synthase_type-III"/>
</dbReference>
<feature type="domain" description="Chalcone/stilbene synthase C-terminal" evidence="5">
    <location>
        <begin position="246"/>
        <end position="367"/>
    </location>
</feature>